<comment type="caution">
    <text evidence="2">The sequence shown here is derived from an EMBL/GenBank/DDBJ whole genome shotgun (WGS) entry which is preliminary data.</text>
</comment>
<protein>
    <submittedName>
        <fullName evidence="2">Uncharacterized protein</fullName>
    </submittedName>
</protein>
<feature type="transmembrane region" description="Helical" evidence="1">
    <location>
        <begin position="163"/>
        <end position="183"/>
    </location>
</feature>
<feature type="transmembrane region" description="Helical" evidence="1">
    <location>
        <begin position="133"/>
        <end position="151"/>
    </location>
</feature>
<keyword evidence="1" id="KW-1133">Transmembrane helix</keyword>
<feature type="transmembrane region" description="Helical" evidence="1">
    <location>
        <begin position="454"/>
        <end position="472"/>
    </location>
</feature>
<feature type="transmembrane region" description="Helical" evidence="1">
    <location>
        <begin position="405"/>
        <end position="423"/>
    </location>
</feature>
<feature type="transmembrane region" description="Helical" evidence="1">
    <location>
        <begin position="246"/>
        <end position="266"/>
    </location>
</feature>
<keyword evidence="1" id="KW-0812">Transmembrane</keyword>
<sequence length="503" mass="55193">MGEILLYYRRPDPTTWVYLSSFLTIGLYFVFHRFWSIRNLDILLLILLAPGLLIVHEGYRRQLIQSETMASSNQSSTTSAESTDPPFSDIDMIKAYASTLPALALMQAERNGATVEEEAAEATKLGPRDIQRWGFIYLFIVEAFLLVRLMLDPLMVRRPLLDPNLTSGGLTFIGISLFIFMMANVVTSDSRIQITQGPALGPGYPMINMLPAIPTRPVSEAPGGASDYEMLAASELTPSQTRLATIAKALAIAAHLAIVTGIVLIGNRHFANIRAGVGCATLYLMLPYTAQMTGRVDHALPAALLLWAVLSYRRPLIAGIFLGLAGGLVYYPLFLLPLWFSFYWQRGAKQFGISVIAVLALLMVALSFDDTASLTEHLRRMFGLLNPNRDSIGLQGFWSLGWEPIWRLPVIVAFVILSVFFAIWPAQKNLGTLISGSAALMVAAQFWHGYGGGLYIAWFLPLLLLAVFRPNLQDRIATKVVMTGGRRLGGKTTSTVAGFAAGT</sequence>
<gene>
    <name evidence="2" type="ORF">Poly51_27470</name>
</gene>
<dbReference type="AlphaFoldDB" id="A0A5C6F8A3"/>
<keyword evidence="1" id="KW-0472">Membrane</keyword>
<dbReference type="Proteomes" id="UP000318288">
    <property type="component" value="Unassembled WGS sequence"/>
</dbReference>
<dbReference type="RefSeq" id="WP_246114472.1">
    <property type="nucleotide sequence ID" value="NZ_SJPW01000003.1"/>
</dbReference>
<reference evidence="2 3" key="1">
    <citation type="submission" date="2019-02" db="EMBL/GenBank/DDBJ databases">
        <title>Deep-cultivation of Planctomycetes and their phenomic and genomic characterization uncovers novel biology.</title>
        <authorList>
            <person name="Wiegand S."/>
            <person name="Jogler M."/>
            <person name="Boedeker C."/>
            <person name="Pinto D."/>
            <person name="Vollmers J."/>
            <person name="Rivas-Marin E."/>
            <person name="Kohn T."/>
            <person name="Peeters S.H."/>
            <person name="Heuer A."/>
            <person name="Rast P."/>
            <person name="Oberbeckmann S."/>
            <person name="Bunk B."/>
            <person name="Jeske O."/>
            <person name="Meyerdierks A."/>
            <person name="Storesund J.E."/>
            <person name="Kallscheuer N."/>
            <person name="Luecker S."/>
            <person name="Lage O.M."/>
            <person name="Pohl T."/>
            <person name="Merkel B.J."/>
            <person name="Hornburger P."/>
            <person name="Mueller R.-W."/>
            <person name="Bruemmer F."/>
            <person name="Labrenz M."/>
            <person name="Spormann A.M."/>
            <person name="Op Den Camp H."/>
            <person name="Overmann J."/>
            <person name="Amann R."/>
            <person name="Jetten M.S.M."/>
            <person name="Mascher T."/>
            <person name="Medema M.H."/>
            <person name="Devos D.P."/>
            <person name="Kaster A.-K."/>
            <person name="Ovreas L."/>
            <person name="Rohde M."/>
            <person name="Galperin M.Y."/>
            <person name="Jogler C."/>
        </authorList>
    </citation>
    <scope>NUCLEOTIDE SEQUENCE [LARGE SCALE GENOMIC DNA]</scope>
    <source>
        <strain evidence="2 3">Poly51</strain>
    </source>
</reference>
<feature type="transmembrane region" description="Helical" evidence="1">
    <location>
        <begin position="15"/>
        <end position="35"/>
    </location>
</feature>
<organism evidence="2 3">
    <name type="scientific">Rubripirellula tenax</name>
    <dbReference type="NCBI Taxonomy" id="2528015"/>
    <lineage>
        <taxon>Bacteria</taxon>
        <taxon>Pseudomonadati</taxon>
        <taxon>Planctomycetota</taxon>
        <taxon>Planctomycetia</taxon>
        <taxon>Pirellulales</taxon>
        <taxon>Pirellulaceae</taxon>
        <taxon>Rubripirellula</taxon>
    </lineage>
</organism>
<evidence type="ECO:0000313" key="3">
    <source>
        <dbReference type="Proteomes" id="UP000318288"/>
    </source>
</evidence>
<keyword evidence="3" id="KW-1185">Reference proteome</keyword>
<dbReference type="EMBL" id="SJPW01000003">
    <property type="protein sequence ID" value="TWU56830.1"/>
    <property type="molecule type" value="Genomic_DNA"/>
</dbReference>
<feature type="transmembrane region" description="Helical" evidence="1">
    <location>
        <begin position="42"/>
        <end position="59"/>
    </location>
</feature>
<evidence type="ECO:0000256" key="1">
    <source>
        <dbReference type="SAM" id="Phobius"/>
    </source>
</evidence>
<feature type="transmembrane region" description="Helical" evidence="1">
    <location>
        <begin position="316"/>
        <end position="339"/>
    </location>
</feature>
<proteinExistence type="predicted"/>
<accession>A0A5C6F8A3</accession>
<name>A0A5C6F8A3_9BACT</name>
<feature type="transmembrane region" description="Helical" evidence="1">
    <location>
        <begin position="351"/>
        <end position="368"/>
    </location>
</feature>
<evidence type="ECO:0000313" key="2">
    <source>
        <dbReference type="EMBL" id="TWU56830.1"/>
    </source>
</evidence>